<dbReference type="InterPro" id="IPR008928">
    <property type="entry name" value="6-hairpin_glycosidase_sf"/>
</dbReference>
<dbReference type="PATRIC" id="fig|797299.3.peg.357"/>
<dbReference type="GO" id="GO:0004553">
    <property type="term" value="F:hydrolase activity, hydrolyzing O-glycosyl compounds"/>
    <property type="evidence" value="ECO:0007669"/>
    <property type="project" value="TreeGrafter"/>
</dbReference>
<dbReference type="RefSeq" id="WP_049951772.1">
    <property type="nucleotide sequence ID" value="NZ_CP007055.1"/>
</dbReference>
<dbReference type="Gene3D" id="1.50.10.10">
    <property type="match status" value="1"/>
</dbReference>
<dbReference type="InterPro" id="IPR012341">
    <property type="entry name" value="6hp_glycosidase-like_sf"/>
</dbReference>
<accession>W0JIY1</accession>
<dbReference type="STRING" id="797299.HALLA_06600"/>
<dbReference type="GeneID" id="25144162"/>
<dbReference type="HOGENOM" id="CLU_408624_0_0_2"/>
<evidence type="ECO:0000259" key="2">
    <source>
        <dbReference type="Pfam" id="PF25978"/>
    </source>
</evidence>
<name>W0JIY1_9EURY</name>
<dbReference type="AlphaFoldDB" id="W0JIY1"/>
<feature type="domain" description="DUF7997" evidence="2">
    <location>
        <begin position="1"/>
        <end position="257"/>
    </location>
</feature>
<dbReference type="InterPro" id="IPR058310">
    <property type="entry name" value="DUF7997"/>
</dbReference>
<dbReference type="Pfam" id="PF25978">
    <property type="entry name" value="DUF7997"/>
    <property type="match status" value="1"/>
</dbReference>
<sequence length="706" mass="76911">MTVHTALNDFKRVRGSDRLFAGERRSTEGLFSGLDERLVHVSPDGAISDYSYPLSGLVGLDRSRFGIDVDGTVRWFDGGEQRYVEETAVVETVHRVGGRTIVQYDLTLGRLHLTHFVLETETGESDRGWQSQSDGALGCGSDTANPTIQACLGFAPEGRAGQVGQLWHDGAVEVHHDSERDVLAASTGLEVTGQVPETFDELLDSEPTTLPRGSDDGRYEDGRLSPIVLASVELEGSTPQATIATLLTDADESDRPEAIERVRSGAADHATRESLLEAGRTQARRLGPERSLRSTDGIEGAFEDLRALQLLRAPGGSRIAGPEFDPYYRYSGGYGYTWFRDDAEISRFLLAADRRAELGLEDWHEASARFYTETQRSDGTWPHRVWPHSGRLAPGWANGRLERGSGSADYQADQTASVATYLATYLRVVDSSADHVRDSLLAAKDGLDASLEDDGLPTRVQNAWENMTGRFTHTAATFLEAYAAMARAPIEERVREDAAERARAVYDALETLWVPERGIYALRLDGDALDDRLDASTFALASAHAEYDRLECGGVDGDRLDRLASHHETTMEGLSREPDGPVAGLARFEGDPWRVRDQDEPKIWTVTTAWGAHAAVELESLLSAHDSAAAAYFRERAADLLAAVGPDGSLRRAGGYLPEQVFDDGTADSATPLGWPHALRLATATAFADSERSASSRSGEASTVEE</sequence>
<proteinExistence type="inferred from homology"/>
<dbReference type="Proteomes" id="UP000019024">
    <property type="component" value="Chromosome"/>
</dbReference>
<comment type="similarity">
    <text evidence="1">Belongs to the glycosyl hydrolase 15 family.</text>
</comment>
<evidence type="ECO:0000256" key="1">
    <source>
        <dbReference type="ARBA" id="ARBA00006188"/>
    </source>
</evidence>
<organism evidence="3 4">
    <name type="scientific">Halostagnicola larsenii XH-48</name>
    <dbReference type="NCBI Taxonomy" id="797299"/>
    <lineage>
        <taxon>Archaea</taxon>
        <taxon>Methanobacteriati</taxon>
        <taxon>Methanobacteriota</taxon>
        <taxon>Stenosarchaea group</taxon>
        <taxon>Halobacteria</taxon>
        <taxon>Halobacteriales</taxon>
        <taxon>Natrialbaceae</taxon>
        <taxon>Halostagnicola</taxon>
    </lineage>
</organism>
<gene>
    <name evidence="3" type="ORF">HALLA_06600</name>
</gene>
<dbReference type="PANTHER" id="PTHR31616">
    <property type="entry name" value="TREHALASE"/>
    <property type="match status" value="1"/>
</dbReference>
<evidence type="ECO:0000313" key="4">
    <source>
        <dbReference type="Proteomes" id="UP000019024"/>
    </source>
</evidence>
<dbReference type="eggNOG" id="arCOG03285">
    <property type="taxonomic scope" value="Archaea"/>
</dbReference>
<protein>
    <submittedName>
        <fullName evidence="3">Glucan 1,4-alpha-glucosidase</fullName>
    </submittedName>
</protein>
<keyword evidence="4" id="KW-1185">Reference proteome</keyword>
<dbReference type="OrthoDB" id="18576at2157"/>
<dbReference type="SUPFAM" id="SSF48208">
    <property type="entry name" value="Six-hairpin glycosidases"/>
    <property type="match status" value="1"/>
</dbReference>
<dbReference type="EMBL" id="CP007055">
    <property type="protein sequence ID" value="AHF98563.1"/>
    <property type="molecule type" value="Genomic_DNA"/>
</dbReference>
<dbReference type="KEGG" id="hlr:HALLA_06600"/>
<reference evidence="3 4" key="1">
    <citation type="submission" date="2014-01" db="EMBL/GenBank/DDBJ databases">
        <authorList>
            <consortium name="DOE Joint Genome Institute"/>
            <person name="Anderson I."/>
            <person name="Huntemann M."/>
            <person name="Han J."/>
            <person name="Chen A."/>
            <person name="Kyrpides N."/>
            <person name="Mavromatis K."/>
            <person name="Markowitz V."/>
            <person name="Palaniappan K."/>
            <person name="Ivanova N."/>
            <person name="Schaumberg A."/>
            <person name="Pati A."/>
            <person name="Liolios K."/>
            <person name="Nordberg H.P."/>
            <person name="Cantor M.N."/>
            <person name="Hua S.X."/>
            <person name="Woyke T."/>
        </authorList>
    </citation>
    <scope>NUCLEOTIDE SEQUENCE [LARGE SCALE GENOMIC DNA]</scope>
    <source>
        <strain evidence="3 4">XH-48</strain>
    </source>
</reference>
<dbReference type="PANTHER" id="PTHR31616:SF0">
    <property type="entry name" value="GLUCAN 1,4-ALPHA-GLUCOSIDASE"/>
    <property type="match status" value="1"/>
</dbReference>
<evidence type="ECO:0000313" key="3">
    <source>
        <dbReference type="EMBL" id="AHF98563.1"/>
    </source>
</evidence>
<dbReference type="GO" id="GO:0005975">
    <property type="term" value="P:carbohydrate metabolic process"/>
    <property type="evidence" value="ECO:0007669"/>
    <property type="project" value="InterPro"/>
</dbReference>